<keyword evidence="6 11" id="KW-0169">Cobalamin biosynthesis</keyword>
<evidence type="ECO:0000256" key="5">
    <source>
        <dbReference type="ARBA" id="ARBA00015486"/>
    </source>
</evidence>
<dbReference type="PANTHER" id="PTHR43463">
    <property type="entry name" value="NICOTINATE-NUCLEOTIDE--DIMETHYLBENZIMIDAZOLE PHOSPHORIBOSYLTRANSFERASE"/>
    <property type="match status" value="1"/>
</dbReference>
<evidence type="ECO:0000313" key="13">
    <source>
        <dbReference type="Proteomes" id="UP000182135"/>
    </source>
</evidence>
<dbReference type="RefSeq" id="WP_027638734.1">
    <property type="nucleotide sequence ID" value="NZ_BAAACD010000033.1"/>
</dbReference>
<protein>
    <recommendedName>
        <fullName evidence="5 11">Nicotinate-nucleotide--dimethylbenzimidazole phosphoribosyltransferase</fullName>
        <shortName evidence="11">NN:DBI PRT</shortName>
        <ecNumber evidence="4 11">2.4.2.21</ecNumber>
    </recommendedName>
    <alternativeName>
        <fullName evidence="9 11">N(1)-alpha-phosphoribosyltransferase</fullName>
    </alternativeName>
</protein>
<evidence type="ECO:0000256" key="4">
    <source>
        <dbReference type="ARBA" id="ARBA00011991"/>
    </source>
</evidence>
<evidence type="ECO:0000256" key="11">
    <source>
        <dbReference type="HAMAP-Rule" id="MF_00230"/>
    </source>
</evidence>
<evidence type="ECO:0000256" key="10">
    <source>
        <dbReference type="ARBA" id="ARBA00047340"/>
    </source>
</evidence>
<dbReference type="Proteomes" id="UP000182135">
    <property type="component" value="Unassembled WGS sequence"/>
</dbReference>
<dbReference type="PANTHER" id="PTHR43463:SF1">
    <property type="entry name" value="NICOTINATE-NUCLEOTIDE--DIMETHYLBENZIMIDAZOLE PHOSPHORIBOSYLTRANSFERASE"/>
    <property type="match status" value="1"/>
</dbReference>
<organism evidence="12 13">
    <name type="scientific">Clostridium cadaveris</name>
    <dbReference type="NCBI Taxonomy" id="1529"/>
    <lineage>
        <taxon>Bacteria</taxon>
        <taxon>Bacillati</taxon>
        <taxon>Bacillota</taxon>
        <taxon>Clostridia</taxon>
        <taxon>Eubacteriales</taxon>
        <taxon>Clostridiaceae</taxon>
        <taxon>Clostridium</taxon>
    </lineage>
</organism>
<dbReference type="InterPro" id="IPR003200">
    <property type="entry name" value="Nict_dMeBzImd_PRibTrfase"/>
</dbReference>
<dbReference type="NCBIfam" id="TIGR03160">
    <property type="entry name" value="cobT_DBIPRT"/>
    <property type="match status" value="1"/>
</dbReference>
<evidence type="ECO:0000256" key="3">
    <source>
        <dbReference type="ARBA" id="ARBA00007110"/>
    </source>
</evidence>
<feature type="active site" description="Proton acceptor" evidence="11">
    <location>
        <position position="317"/>
    </location>
</feature>
<dbReference type="UniPathway" id="UPA00061">
    <property type="reaction ID" value="UER00516"/>
</dbReference>
<dbReference type="GeneID" id="90545717"/>
<dbReference type="FunFam" id="3.40.50.10210:FF:000001">
    <property type="entry name" value="Nicotinate-nucleotide--dimethylbenzimidazole phosphoribosyltransferase"/>
    <property type="match status" value="1"/>
</dbReference>
<dbReference type="OrthoDB" id="9781491at2"/>
<evidence type="ECO:0000256" key="2">
    <source>
        <dbReference type="ARBA" id="ARBA00005049"/>
    </source>
</evidence>
<evidence type="ECO:0000256" key="1">
    <source>
        <dbReference type="ARBA" id="ARBA00002197"/>
    </source>
</evidence>
<dbReference type="NCBIfam" id="NF000996">
    <property type="entry name" value="PRK00105.1"/>
    <property type="match status" value="1"/>
</dbReference>
<comment type="similarity">
    <text evidence="3 11">Belongs to the CobT family.</text>
</comment>
<evidence type="ECO:0000256" key="9">
    <source>
        <dbReference type="ARBA" id="ARBA00030686"/>
    </source>
</evidence>
<dbReference type="eggNOG" id="COG2038">
    <property type="taxonomic scope" value="Bacteria"/>
</dbReference>
<evidence type="ECO:0000256" key="8">
    <source>
        <dbReference type="ARBA" id="ARBA00022679"/>
    </source>
</evidence>
<comment type="catalytic activity">
    <reaction evidence="10 11">
        <text>5,6-dimethylbenzimidazole + nicotinate beta-D-ribonucleotide = alpha-ribazole 5'-phosphate + nicotinate + H(+)</text>
        <dbReference type="Rhea" id="RHEA:11196"/>
        <dbReference type="ChEBI" id="CHEBI:15378"/>
        <dbReference type="ChEBI" id="CHEBI:15890"/>
        <dbReference type="ChEBI" id="CHEBI:32544"/>
        <dbReference type="ChEBI" id="CHEBI:57502"/>
        <dbReference type="ChEBI" id="CHEBI:57918"/>
        <dbReference type="EC" id="2.4.2.21"/>
    </reaction>
</comment>
<dbReference type="HAMAP" id="MF_00230">
    <property type="entry name" value="CobT"/>
    <property type="match status" value="1"/>
</dbReference>
<sequence length="360" mass="38499">MDNINSIINGIKPLNVQVMKDVKTKIDNLAKPIGSLGTLEDIVIKLSGINEKAVKTIEKKSIVIMCADNGIVDEGVSTCPQSTTLTVSLNFVKGTTGVCLLSKYVGSDLTVVDIGINAEVDDSRILNRKISYGTKNIAKEAAMSREDVIKAINVGIDIVKDLKKNGYEMLGTGEMGVGNTSTSAAVISVLTGRHSDSIVGKGSGLTDLGLENKKEVIRRAIEVNKPDKSDTIDVLSKVGGLDIAGLCGCFLGAAYERIPIVMDGVISAAAALCAYRLNPLVRDYIFPSHISMEEGSRTVLEEMGLQSMINLNMRLGEGSGCPFTFKIADMALFTLCNMSSFNESGISKDDYVDIREDDSL</sequence>
<dbReference type="GO" id="GO:0009236">
    <property type="term" value="P:cobalamin biosynthetic process"/>
    <property type="evidence" value="ECO:0007669"/>
    <property type="project" value="UniProtKB-UniRule"/>
</dbReference>
<dbReference type="Gene3D" id="3.40.50.10210">
    <property type="match status" value="1"/>
</dbReference>
<gene>
    <name evidence="11" type="primary">cobT</name>
    <name evidence="12" type="ORF">SAMN04487885_110101</name>
</gene>
<name>A0A1I2LHX3_9CLOT</name>
<dbReference type="SUPFAM" id="SSF52733">
    <property type="entry name" value="Nicotinate mononucleotide:5,6-dimethylbenzimidazole phosphoribosyltransferase (CobT)"/>
    <property type="match status" value="1"/>
</dbReference>
<reference evidence="12 13" key="1">
    <citation type="submission" date="2016-10" db="EMBL/GenBank/DDBJ databases">
        <authorList>
            <person name="de Groot N.N."/>
        </authorList>
    </citation>
    <scope>NUCLEOTIDE SEQUENCE [LARGE SCALE GENOMIC DNA]</scope>
    <source>
        <strain evidence="12 13">NLAE-zl-G419</strain>
    </source>
</reference>
<evidence type="ECO:0000256" key="6">
    <source>
        <dbReference type="ARBA" id="ARBA00022573"/>
    </source>
</evidence>
<dbReference type="InterPro" id="IPR023195">
    <property type="entry name" value="Nict_dMeBzImd_PRibTrfase_N"/>
</dbReference>
<dbReference type="CDD" id="cd02439">
    <property type="entry name" value="DMB-PRT_CobT"/>
    <property type="match status" value="1"/>
</dbReference>
<dbReference type="Pfam" id="PF02277">
    <property type="entry name" value="DBI_PRT"/>
    <property type="match status" value="1"/>
</dbReference>
<keyword evidence="8 11" id="KW-0808">Transferase</keyword>
<dbReference type="GO" id="GO:0008939">
    <property type="term" value="F:nicotinate-nucleotide-dimethylbenzimidazole phosphoribosyltransferase activity"/>
    <property type="evidence" value="ECO:0007669"/>
    <property type="project" value="UniProtKB-UniRule"/>
</dbReference>
<dbReference type="AlphaFoldDB" id="A0A1I2LHX3"/>
<keyword evidence="13" id="KW-1185">Reference proteome</keyword>
<dbReference type="EMBL" id="FOOE01000010">
    <property type="protein sequence ID" value="SFF78875.1"/>
    <property type="molecule type" value="Genomic_DNA"/>
</dbReference>
<accession>A0A1I2LHX3</accession>
<dbReference type="STRING" id="1529.SAMN04487885_110101"/>
<dbReference type="Gene3D" id="1.10.1610.10">
    <property type="match status" value="1"/>
</dbReference>
<comment type="pathway">
    <text evidence="2 11">Nucleoside biosynthesis; alpha-ribazole biosynthesis; alpha-ribazole from 5,6-dimethylbenzimidazole: step 1/2.</text>
</comment>
<evidence type="ECO:0000256" key="7">
    <source>
        <dbReference type="ARBA" id="ARBA00022676"/>
    </source>
</evidence>
<dbReference type="InterPro" id="IPR017846">
    <property type="entry name" value="Nict_dMeBzImd_PRibTrfase_bact"/>
</dbReference>
<dbReference type="EC" id="2.4.2.21" evidence="4 11"/>
<proteinExistence type="inferred from homology"/>
<dbReference type="InterPro" id="IPR036087">
    <property type="entry name" value="Nict_dMeBzImd_PRibTrfase_sf"/>
</dbReference>
<evidence type="ECO:0000313" key="12">
    <source>
        <dbReference type="EMBL" id="SFF78875.1"/>
    </source>
</evidence>
<keyword evidence="7 11" id="KW-0328">Glycosyltransferase</keyword>
<comment type="function">
    <text evidence="1 11">Catalyzes the synthesis of alpha-ribazole-5'-phosphate from nicotinate mononucleotide (NAMN) and 5,6-dimethylbenzimidazole (DMB).</text>
</comment>